<gene>
    <name evidence="6" type="ORF">LTSERUB_2400</name>
</gene>
<dbReference type="PROSITE" id="PS50977">
    <property type="entry name" value="HTH_TETR_2"/>
    <property type="match status" value="1"/>
</dbReference>
<dbReference type="InterPro" id="IPR001647">
    <property type="entry name" value="HTH_TetR"/>
</dbReference>
<dbReference type="PATRIC" id="fig|913081.3.peg.1870"/>
<dbReference type="Gene3D" id="1.10.10.60">
    <property type="entry name" value="Homeodomain-like"/>
    <property type="match status" value="1"/>
</dbReference>
<organism evidence="6 7">
    <name type="scientific">Salmonella enterica subsp. enterica serovar Rubislaw str. A4-653</name>
    <dbReference type="NCBI Taxonomy" id="913081"/>
    <lineage>
        <taxon>Bacteria</taxon>
        <taxon>Pseudomonadati</taxon>
        <taxon>Pseudomonadota</taxon>
        <taxon>Gammaproteobacteria</taxon>
        <taxon>Enterobacterales</taxon>
        <taxon>Enterobacteriaceae</taxon>
        <taxon>Salmonella</taxon>
    </lineage>
</organism>
<dbReference type="PANTHER" id="PTHR47506:SF1">
    <property type="entry name" value="HTH-TYPE TRANSCRIPTIONAL REGULATOR YJDC"/>
    <property type="match status" value="1"/>
</dbReference>
<evidence type="ECO:0000259" key="5">
    <source>
        <dbReference type="PROSITE" id="PS50977"/>
    </source>
</evidence>
<keyword evidence="2 4" id="KW-0238">DNA-binding</keyword>
<protein>
    <submittedName>
        <fullName evidence="6">Transcription regulator TetR</fullName>
    </submittedName>
</protein>
<evidence type="ECO:0000313" key="7">
    <source>
        <dbReference type="Proteomes" id="UP000004903"/>
    </source>
</evidence>
<sequence>MRNEICSSHYNMRNEIMPSRSYVVMTTKHSRTPGRPRQFDPEQAIETAQHLFHSRGYDAVSVADLTKAFGINPPSFYAAFGSKLGLYTRVLKRYRMTDAIPLGALLRHDRPTAKCLIDVLMEAARRYVADPDATGCLVLEGAHCNDKPAREAACEFYIAAENLIRTYVAMRYPQEADRTTDFMGTLMAGLSAKARAGYSLERLQESVLLAGDVLERLLPD</sequence>
<accession>G5QIL6</accession>
<dbReference type="Gene3D" id="1.10.357.10">
    <property type="entry name" value="Tetracycline Repressor, domain 2"/>
    <property type="match status" value="1"/>
</dbReference>
<dbReference type="PROSITE" id="PS01081">
    <property type="entry name" value="HTH_TETR_1"/>
    <property type="match status" value="1"/>
</dbReference>
<evidence type="ECO:0000313" key="6">
    <source>
        <dbReference type="EMBL" id="EHC89388.1"/>
    </source>
</evidence>
<reference evidence="6 7" key="1">
    <citation type="journal article" date="2011" name="BMC Genomics">
        <title>Genome sequencing reveals diversification of virulence factor content and possible host adaptation in distinct subpopulations of Salmonella enterica.</title>
        <authorList>
            <person name="den Bakker H.C."/>
            <person name="Moreno Switt A.I."/>
            <person name="Govoni G."/>
            <person name="Cummings C.A."/>
            <person name="Ranieri M.L."/>
            <person name="Degoricija L."/>
            <person name="Hoelzer K."/>
            <person name="Rodriguez-Rivera L.D."/>
            <person name="Brown S."/>
            <person name="Bolchacova E."/>
            <person name="Furtado M.R."/>
            <person name="Wiedmann M."/>
        </authorList>
    </citation>
    <scope>NUCLEOTIDE SEQUENCE [LARGE SCALE GENOMIC DNA]</scope>
    <source>
        <strain evidence="6 7">A4-653</strain>
    </source>
</reference>
<evidence type="ECO:0000256" key="1">
    <source>
        <dbReference type="ARBA" id="ARBA00023015"/>
    </source>
</evidence>
<comment type="caution">
    <text evidence="6">The sequence shown here is derived from an EMBL/GenBank/DDBJ whole genome shotgun (WGS) entry which is preliminary data.</text>
</comment>
<dbReference type="EMBL" id="AFCT01000911">
    <property type="protein sequence ID" value="EHC89388.1"/>
    <property type="molecule type" value="Genomic_DNA"/>
</dbReference>
<dbReference type="Pfam" id="PF00440">
    <property type="entry name" value="TetR_N"/>
    <property type="match status" value="1"/>
</dbReference>
<dbReference type="InterPro" id="IPR023772">
    <property type="entry name" value="DNA-bd_HTH_TetR-type_CS"/>
</dbReference>
<evidence type="ECO:0000256" key="3">
    <source>
        <dbReference type="ARBA" id="ARBA00023163"/>
    </source>
</evidence>
<dbReference type="InterPro" id="IPR036271">
    <property type="entry name" value="Tet_transcr_reg_TetR-rel_C_sf"/>
</dbReference>
<dbReference type="AlphaFoldDB" id="G5QIL6"/>
<evidence type="ECO:0000256" key="2">
    <source>
        <dbReference type="ARBA" id="ARBA00023125"/>
    </source>
</evidence>
<dbReference type="InterPro" id="IPR009057">
    <property type="entry name" value="Homeodomain-like_sf"/>
</dbReference>
<dbReference type="SUPFAM" id="SSF48498">
    <property type="entry name" value="Tetracyclin repressor-like, C-terminal domain"/>
    <property type="match status" value="1"/>
</dbReference>
<proteinExistence type="predicted"/>
<feature type="domain" description="HTH tetR-type" evidence="5">
    <location>
        <begin position="38"/>
        <end position="98"/>
    </location>
</feature>
<name>G5QIL6_SALRU</name>
<keyword evidence="3" id="KW-0804">Transcription</keyword>
<dbReference type="SUPFAM" id="SSF46689">
    <property type="entry name" value="Homeodomain-like"/>
    <property type="match status" value="1"/>
</dbReference>
<dbReference type="Proteomes" id="UP000004903">
    <property type="component" value="Unassembled WGS sequence"/>
</dbReference>
<dbReference type="PANTHER" id="PTHR47506">
    <property type="entry name" value="TRANSCRIPTIONAL REGULATORY PROTEIN"/>
    <property type="match status" value="1"/>
</dbReference>
<feature type="DNA-binding region" description="H-T-H motif" evidence="4">
    <location>
        <begin position="61"/>
        <end position="80"/>
    </location>
</feature>
<dbReference type="GO" id="GO:0003677">
    <property type="term" value="F:DNA binding"/>
    <property type="evidence" value="ECO:0007669"/>
    <property type="project" value="UniProtKB-UniRule"/>
</dbReference>
<keyword evidence="1" id="KW-0805">Transcription regulation</keyword>
<evidence type="ECO:0000256" key="4">
    <source>
        <dbReference type="PROSITE-ProRule" id="PRU00335"/>
    </source>
</evidence>